<comment type="caution">
    <text evidence="1">The sequence shown here is derived from an EMBL/GenBank/DDBJ whole genome shotgun (WGS) entry which is preliminary data.</text>
</comment>
<evidence type="ECO:0000313" key="1">
    <source>
        <dbReference type="EMBL" id="SMP88842.1"/>
    </source>
</evidence>
<dbReference type="Proteomes" id="UP001158050">
    <property type="component" value="Unassembled WGS sequence"/>
</dbReference>
<name>A0ABY1R0Q5_9FLAO</name>
<accession>A0ABY1R0Q5</accession>
<evidence type="ECO:0000313" key="2">
    <source>
        <dbReference type="Proteomes" id="UP001158050"/>
    </source>
</evidence>
<organism evidence="1 2">
    <name type="scientific">Epilithonimonas pallida</name>
    <dbReference type="NCBI Taxonomy" id="373671"/>
    <lineage>
        <taxon>Bacteria</taxon>
        <taxon>Pseudomonadati</taxon>
        <taxon>Bacteroidota</taxon>
        <taxon>Flavobacteriia</taxon>
        <taxon>Flavobacteriales</taxon>
        <taxon>Weeksellaceae</taxon>
        <taxon>Chryseobacterium group</taxon>
        <taxon>Epilithonimonas</taxon>
    </lineage>
</organism>
<proteinExistence type="predicted"/>
<protein>
    <submittedName>
        <fullName evidence="1">Uncharacterized protein</fullName>
    </submittedName>
</protein>
<dbReference type="EMBL" id="FXUO01000001">
    <property type="protein sequence ID" value="SMP88842.1"/>
    <property type="molecule type" value="Genomic_DNA"/>
</dbReference>
<sequence>MRLLHFVRNDNRLASSSSDKQKIDLIQSTNPDWKDLYDDIKDIFDATVIASDSEAISINRITNNFYYFEWYFLSQLKIRLDESFLRLLHFVRNDNNLANSSSDNCINSSKCFLSSKLISFVLGWYPNIGIVLSFKSKKHRPPSLLLLI</sequence>
<gene>
    <name evidence="1" type="ORF">SAMN05421679_101560</name>
</gene>
<reference evidence="1 2" key="1">
    <citation type="submission" date="2017-05" db="EMBL/GenBank/DDBJ databases">
        <authorList>
            <person name="Varghese N."/>
            <person name="Submissions S."/>
        </authorList>
    </citation>
    <scope>NUCLEOTIDE SEQUENCE [LARGE SCALE GENOMIC DNA]</scope>
    <source>
        <strain evidence="1 2">DSM 18015</strain>
    </source>
</reference>
<keyword evidence="2" id="KW-1185">Reference proteome</keyword>